<dbReference type="Proteomes" id="UP001596053">
    <property type="component" value="Unassembled WGS sequence"/>
</dbReference>
<protein>
    <submittedName>
        <fullName evidence="2">Uncharacterized protein</fullName>
    </submittedName>
</protein>
<sequence length="101" mass="10998">MTNRALFGSYAEHQGTISVNNSGLAMGALLGGAHLLWVLFVASGLAQPIMDFVFWLHFIRSGWQIESFDLTRAAGLIVLTSAIGYAVGAVFALIWNRFQHS</sequence>
<feature type="transmembrane region" description="Helical" evidence="1">
    <location>
        <begin position="35"/>
        <end position="58"/>
    </location>
</feature>
<comment type="caution">
    <text evidence="2">The sequence shown here is derived from an EMBL/GenBank/DDBJ whole genome shotgun (WGS) entry which is preliminary data.</text>
</comment>
<name>A0ABW0IVB2_9HYPH</name>
<accession>A0ABW0IVB2</accession>
<keyword evidence="1" id="KW-1133">Transmembrane helix</keyword>
<keyword evidence="1" id="KW-0472">Membrane</keyword>
<evidence type="ECO:0000313" key="2">
    <source>
        <dbReference type="EMBL" id="MFC5420798.1"/>
    </source>
</evidence>
<feature type="transmembrane region" description="Helical" evidence="1">
    <location>
        <begin position="70"/>
        <end position="95"/>
    </location>
</feature>
<evidence type="ECO:0000313" key="3">
    <source>
        <dbReference type="Proteomes" id="UP001596053"/>
    </source>
</evidence>
<keyword evidence="1" id="KW-0812">Transmembrane</keyword>
<reference evidence="3" key="1">
    <citation type="journal article" date="2019" name="Int. J. Syst. Evol. Microbiol.">
        <title>The Global Catalogue of Microorganisms (GCM) 10K type strain sequencing project: providing services to taxonomists for standard genome sequencing and annotation.</title>
        <authorList>
            <consortium name="The Broad Institute Genomics Platform"/>
            <consortium name="The Broad Institute Genome Sequencing Center for Infectious Disease"/>
            <person name="Wu L."/>
            <person name="Ma J."/>
        </authorList>
    </citation>
    <scope>NUCLEOTIDE SEQUENCE [LARGE SCALE GENOMIC DNA]</scope>
    <source>
        <strain evidence="3">NCAIM B.01391</strain>
    </source>
</reference>
<gene>
    <name evidence="2" type="ORF">ACFPOB_14665</name>
</gene>
<keyword evidence="3" id="KW-1185">Reference proteome</keyword>
<dbReference type="RefSeq" id="WP_377799195.1">
    <property type="nucleotide sequence ID" value="NZ_JBHSLW010000022.1"/>
</dbReference>
<evidence type="ECO:0000256" key="1">
    <source>
        <dbReference type="SAM" id="Phobius"/>
    </source>
</evidence>
<proteinExistence type="predicted"/>
<dbReference type="EMBL" id="JBHSLW010000022">
    <property type="protein sequence ID" value="MFC5420798.1"/>
    <property type="molecule type" value="Genomic_DNA"/>
</dbReference>
<organism evidence="2 3">
    <name type="scientific">Bosea eneae</name>
    <dbReference type="NCBI Taxonomy" id="151454"/>
    <lineage>
        <taxon>Bacteria</taxon>
        <taxon>Pseudomonadati</taxon>
        <taxon>Pseudomonadota</taxon>
        <taxon>Alphaproteobacteria</taxon>
        <taxon>Hyphomicrobiales</taxon>
        <taxon>Boseaceae</taxon>
        <taxon>Bosea</taxon>
    </lineage>
</organism>